<dbReference type="OrthoDB" id="387657at2759"/>
<organism evidence="2 3">
    <name type="scientific">Reticulomyxa filosa</name>
    <dbReference type="NCBI Taxonomy" id="46433"/>
    <lineage>
        <taxon>Eukaryota</taxon>
        <taxon>Sar</taxon>
        <taxon>Rhizaria</taxon>
        <taxon>Retaria</taxon>
        <taxon>Foraminifera</taxon>
        <taxon>Monothalamids</taxon>
        <taxon>Reticulomyxidae</taxon>
        <taxon>Reticulomyxa</taxon>
    </lineage>
</organism>
<dbReference type="InterPro" id="IPR005135">
    <property type="entry name" value="Endo/exonuclease/phosphatase"/>
</dbReference>
<proteinExistence type="predicted"/>
<evidence type="ECO:0000313" key="2">
    <source>
        <dbReference type="EMBL" id="ETO21399.1"/>
    </source>
</evidence>
<dbReference type="Proteomes" id="UP000023152">
    <property type="component" value="Unassembled WGS sequence"/>
</dbReference>
<dbReference type="AlphaFoldDB" id="X6N6P4"/>
<sequence>MFERYCWPFFIVLFSPASSMSLSVLNYNMWNYMFSWQVRFLHIAETISMYSPDIITLQEIYSVPHGSDSFTREYGDPYNADDQLMYLRKYVSAEKYPYVSFQPTDKQMLSKGSNDQSLLKEGLAIISKYPIINERMFALHSVSTDDRNERFLLRTRIKLAHDVYVDVYVTHLSYDKQLQCKQIQEVVEIMLFQHERRTYGNEDEDIVSKQNVSNERIRCKQNTDNFSWRYELLQRMECPAFVFDRTQLQTLWKIFKKCKTKFYTSKTIKKKKKRREE</sequence>
<dbReference type="GO" id="GO:0016020">
    <property type="term" value="C:membrane"/>
    <property type="evidence" value="ECO:0007669"/>
    <property type="project" value="GOC"/>
</dbReference>
<dbReference type="InterPro" id="IPR051916">
    <property type="entry name" value="GPI-anchor_lipid_remodeler"/>
</dbReference>
<dbReference type="EMBL" id="ASPP01011665">
    <property type="protein sequence ID" value="ETO21399.1"/>
    <property type="molecule type" value="Genomic_DNA"/>
</dbReference>
<protein>
    <recommendedName>
        <fullName evidence="1">Endonuclease/exonuclease/phosphatase domain-containing protein</fullName>
    </recommendedName>
</protein>
<evidence type="ECO:0000313" key="3">
    <source>
        <dbReference type="Proteomes" id="UP000023152"/>
    </source>
</evidence>
<dbReference type="GO" id="GO:0006506">
    <property type="term" value="P:GPI anchor biosynthetic process"/>
    <property type="evidence" value="ECO:0007669"/>
    <property type="project" value="TreeGrafter"/>
</dbReference>
<dbReference type="InterPro" id="IPR036691">
    <property type="entry name" value="Endo/exonu/phosph_ase_sf"/>
</dbReference>
<dbReference type="PANTHER" id="PTHR14859:SF17">
    <property type="entry name" value="ENDONUCLEASE_EXONUCLEASE_PHOSPHATASE DOMAIN-CONTAINING PROTEIN"/>
    <property type="match status" value="1"/>
</dbReference>
<dbReference type="PANTHER" id="PTHR14859">
    <property type="entry name" value="CALCOFLUOR WHITE HYPERSENSITIVE PROTEIN PRECURSOR"/>
    <property type="match status" value="1"/>
</dbReference>
<dbReference type="Gene3D" id="3.60.10.10">
    <property type="entry name" value="Endonuclease/exonuclease/phosphatase"/>
    <property type="match status" value="1"/>
</dbReference>
<name>X6N6P4_RETFI</name>
<dbReference type="Pfam" id="PF03372">
    <property type="entry name" value="Exo_endo_phos"/>
    <property type="match status" value="1"/>
</dbReference>
<dbReference type="GO" id="GO:0005783">
    <property type="term" value="C:endoplasmic reticulum"/>
    <property type="evidence" value="ECO:0007669"/>
    <property type="project" value="TreeGrafter"/>
</dbReference>
<dbReference type="GO" id="GO:0003824">
    <property type="term" value="F:catalytic activity"/>
    <property type="evidence" value="ECO:0007669"/>
    <property type="project" value="InterPro"/>
</dbReference>
<dbReference type="SUPFAM" id="SSF56219">
    <property type="entry name" value="DNase I-like"/>
    <property type="match status" value="1"/>
</dbReference>
<gene>
    <name evidence="2" type="ORF">RFI_15805</name>
</gene>
<evidence type="ECO:0000259" key="1">
    <source>
        <dbReference type="Pfam" id="PF03372"/>
    </source>
</evidence>
<feature type="domain" description="Endonuclease/exonuclease/phosphatase" evidence="1">
    <location>
        <begin position="28"/>
        <end position="156"/>
    </location>
</feature>
<accession>X6N6P4</accession>
<keyword evidence="3" id="KW-1185">Reference proteome</keyword>
<comment type="caution">
    <text evidence="2">The sequence shown here is derived from an EMBL/GenBank/DDBJ whole genome shotgun (WGS) entry which is preliminary data.</text>
</comment>
<reference evidence="2 3" key="1">
    <citation type="journal article" date="2013" name="Curr. Biol.">
        <title>The Genome of the Foraminiferan Reticulomyxa filosa.</title>
        <authorList>
            <person name="Glockner G."/>
            <person name="Hulsmann N."/>
            <person name="Schleicher M."/>
            <person name="Noegel A.A."/>
            <person name="Eichinger L."/>
            <person name="Gallinger C."/>
            <person name="Pawlowski J."/>
            <person name="Sierra R."/>
            <person name="Euteneuer U."/>
            <person name="Pillet L."/>
            <person name="Moustafa A."/>
            <person name="Platzer M."/>
            <person name="Groth M."/>
            <person name="Szafranski K."/>
            <person name="Schliwa M."/>
        </authorList>
    </citation>
    <scope>NUCLEOTIDE SEQUENCE [LARGE SCALE GENOMIC DNA]</scope>
</reference>